<keyword evidence="2" id="KW-0472">Membrane</keyword>
<sequence length="81" mass="8882">MEAPGRIAASITIIALVCMSLLAILLTKLSRARQRKQEAKAEEEVTDFQDQVFVVHVIESDNAAFPENPEDSGHTLHVHGS</sequence>
<proteinExistence type="predicted"/>
<accession>A0AAN7Y9Z4</accession>
<evidence type="ECO:0000313" key="3">
    <source>
        <dbReference type="EMBL" id="KAK5090807.1"/>
    </source>
</evidence>
<gene>
    <name evidence="3" type="ORF">LTR05_000984</name>
</gene>
<keyword evidence="2" id="KW-0812">Transmembrane</keyword>
<feature type="coiled-coil region" evidence="1">
    <location>
        <begin position="22"/>
        <end position="51"/>
    </location>
</feature>
<dbReference type="Proteomes" id="UP001309876">
    <property type="component" value="Unassembled WGS sequence"/>
</dbReference>
<dbReference type="AlphaFoldDB" id="A0AAN7Y9Z4"/>
<keyword evidence="1" id="KW-0175">Coiled coil</keyword>
<keyword evidence="4" id="KW-1185">Reference proteome</keyword>
<protein>
    <submittedName>
        <fullName evidence="3">Uncharacterized protein</fullName>
    </submittedName>
</protein>
<evidence type="ECO:0000256" key="2">
    <source>
        <dbReference type="SAM" id="Phobius"/>
    </source>
</evidence>
<reference evidence="3 4" key="1">
    <citation type="submission" date="2023-08" db="EMBL/GenBank/DDBJ databases">
        <title>Black Yeasts Isolated from many extreme environments.</title>
        <authorList>
            <person name="Coleine C."/>
            <person name="Stajich J.E."/>
            <person name="Selbmann L."/>
        </authorList>
    </citation>
    <scope>NUCLEOTIDE SEQUENCE [LARGE SCALE GENOMIC DNA]</scope>
    <source>
        <strain evidence="3 4">CCFEE 5910</strain>
    </source>
</reference>
<evidence type="ECO:0000313" key="4">
    <source>
        <dbReference type="Proteomes" id="UP001309876"/>
    </source>
</evidence>
<dbReference type="EMBL" id="JAVRRJ010000001">
    <property type="protein sequence ID" value="KAK5090807.1"/>
    <property type="molecule type" value="Genomic_DNA"/>
</dbReference>
<keyword evidence="2" id="KW-1133">Transmembrane helix</keyword>
<organism evidence="3 4">
    <name type="scientific">Lithohypha guttulata</name>
    <dbReference type="NCBI Taxonomy" id="1690604"/>
    <lineage>
        <taxon>Eukaryota</taxon>
        <taxon>Fungi</taxon>
        <taxon>Dikarya</taxon>
        <taxon>Ascomycota</taxon>
        <taxon>Pezizomycotina</taxon>
        <taxon>Eurotiomycetes</taxon>
        <taxon>Chaetothyriomycetidae</taxon>
        <taxon>Chaetothyriales</taxon>
        <taxon>Trichomeriaceae</taxon>
        <taxon>Lithohypha</taxon>
    </lineage>
</organism>
<name>A0AAN7Y9Z4_9EURO</name>
<evidence type="ECO:0000256" key="1">
    <source>
        <dbReference type="SAM" id="Coils"/>
    </source>
</evidence>
<feature type="transmembrane region" description="Helical" evidence="2">
    <location>
        <begin position="6"/>
        <end position="26"/>
    </location>
</feature>
<comment type="caution">
    <text evidence="3">The sequence shown here is derived from an EMBL/GenBank/DDBJ whole genome shotgun (WGS) entry which is preliminary data.</text>
</comment>